<dbReference type="Gene3D" id="3.30.1540.10">
    <property type="entry name" value="formyl-coa transferase, domain 3"/>
    <property type="match status" value="1"/>
</dbReference>
<reference evidence="2 3" key="1">
    <citation type="submission" date="2016-01" db="EMBL/GenBank/DDBJ databases">
        <authorList>
            <person name="Oliw E.H."/>
        </authorList>
    </citation>
    <scope>NUCLEOTIDE SEQUENCE [LARGE SCALE GENOMIC DNA]</scope>
    <source>
        <strain evidence="2">LMG 22029</strain>
    </source>
</reference>
<dbReference type="AlphaFoldDB" id="A0A158HVZ8"/>
<dbReference type="InterPro" id="IPR050483">
    <property type="entry name" value="CoA-transferase_III_domain"/>
</dbReference>
<organism evidence="2 3">
    <name type="scientific">Caballeronia sordidicola</name>
    <name type="common">Burkholderia sordidicola</name>
    <dbReference type="NCBI Taxonomy" id="196367"/>
    <lineage>
        <taxon>Bacteria</taxon>
        <taxon>Pseudomonadati</taxon>
        <taxon>Pseudomonadota</taxon>
        <taxon>Betaproteobacteria</taxon>
        <taxon>Burkholderiales</taxon>
        <taxon>Burkholderiaceae</taxon>
        <taxon>Caballeronia</taxon>
    </lineage>
</organism>
<dbReference type="RefSeq" id="WP_060858147.1">
    <property type="nucleotide sequence ID" value="NZ_FCOC02000021.1"/>
</dbReference>
<dbReference type="EMBL" id="FCOC02000021">
    <property type="protein sequence ID" value="SAL48565.1"/>
    <property type="molecule type" value="Genomic_DNA"/>
</dbReference>
<dbReference type="InterPro" id="IPR003673">
    <property type="entry name" value="CoA-Trfase_fam_III"/>
</dbReference>
<dbReference type="GO" id="GO:0008410">
    <property type="term" value="F:CoA-transferase activity"/>
    <property type="evidence" value="ECO:0007669"/>
    <property type="project" value="TreeGrafter"/>
</dbReference>
<dbReference type="InterPro" id="IPR044855">
    <property type="entry name" value="CoA-Trfase_III_dom3_sf"/>
</dbReference>
<name>A0A158HVZ8_CABSO</name>
<proteinExistence type="predicted"/>
<evidence type="ECO:0000256" key="1">
    <source>
        <dbReference type="ARBA" id="ARBA00022679"/>
    </source>
</evidence>
<dbReference type="Proteomes" id="UP000054893">
    <property type="component" value="Unassembled WGS sequence"/>
</dbReference>
<dbReference type="PANTHER" id="PTHR48207:SF3">
    <property type="entry name" value="SUCCINATE--HYDROXYMETHYLGLUTARATE COA-TRANSFERASE"/>
    <property type="match status" value="1"/>
</dbReference>
<dbReference type="SUPFAM" id="SSF89796">
    <property type="entry name" value="CoA-transferase family III (CaiB/BaiF)"/>
    <property type="match status" value="1"/>
</dbReference>
<dbReference type="Pfam" id="PF02515">
    <property type="entry name" value="CoA_transf_3"/>
    <property type="match status" value="1"/>
</dbReference>
<dbReference type="PANTHER" id="PTHR48207">
    <property type="entry name" value="SUCCINATE--HYDROXYMETHYLGLUTARATE COA-TRANSFERASE"/>
    <property type="match status" value="1"/>
</dbReference>
<evidence type="ECO:0000313" key="3">
    <source>
        <dbReference type="Proteomes" id="UP000054893"/>
    </source>
</evidence>
<sequence length="389" mass="42208">MRREALSGIRVIDFSWVLAGPMTTKMLAAMGAEVIKIESATRPEHVHRPPWWAVVNAGKLSCTINLSRPEGTALVRRLVASSDMVVENFSNGVLAKFGLDYDTLRAIREDLVFVSASGTGREGPQRNALAYGSLLQAYSGRASVVGTPNTRVEAMGILPAWTDPITALWESAAVLAAVRHRRRTGEGAHIDLSMLESTVALLPELLFREALHSDEPASNGACESSAAPSGCFRCKGADAWLALSVRNDTEWRALCDAMEQPGLAADARFSEHVNRAAHRAETDATVAAWAREQDVSQALEMLQSRGIPAARSRHIGEVIEDPHFVERGLFPTLSDGSRSIALPWQDAAGWRGKLSPPPRLGEHNDYVFRTLLGLSSDEINTLSEAGVLR</sequence>
<dbReference type="OrthoDB" id="5294844at2"/>
<dbReference type="InterPro" id="IPR023606">
    <property type="entry name" value="CoA-Trfase_III_dom_1_sf"/>
</dbReference>
<dbReference type="Gene3D" id="3.40.50.10540">
    <property type="entry name" value="Crotonobetainyl-coa:carnitine coa-transferase, domain 1"/>
    <property type="match status" value="1"/>
</dbReference>
<protein>
    <submittedName>
        <fullName evidence="2">Lipid metabolism-like protein</fullName>
    </submittedName>
</protein>
<accession>A0A158HVZ8</accession>
<gene>
    <name evidence="2" type="ORF">AWB64_05109</name>
</gene>
<keyword evidence="1" id="KW-0808">Transferase</keyword>
<evidence type="ECO:0000313" key="2">
    <source>
        <dbReference type="EMBL" id="SAL48565.1"/>
    </source>
</evidence>